<reference evidence="6" key="1">
    <citation type="submission" date="2006-12" db="EMBL/GenBank/DDBJ databases">
        <authorList>
            <person name="Fouts D.E."/>
            <person name="Nelson K.E."/>
            <person name="Sebastian Y."/>
        </authorList>
    </citation>
    <scope>NUCLEOTIDE SEQUENCE [LARGE SCALE GENOMIC DNA]</scope>
    <source>
        <strain evidence="6">81-176</strain>
    </source>
</reference>
<dbReference type="SMART" id="SM00382">
    <property type="entry name" value="AAA"/>
    <property type="match status" value="1"/>
</dbReference>
<dbReference type="InterPro" id="IPR001482">
    <property type="entry name" value="T2SS/T4SS_dom"/>
</dbReference>
<sequence>MESRMDKIFQAYIDNEISLDEICTKFNITSWDFFKKLANFCNLHFVDLDEDNDFIYEGIPFSLLLKFKFLLIKNNDGFMIIRSKPCSLELLEQVKTFMICEKIDTAIADELKIAKILNQIRIQEEIKRLSIKLRLEWQENHKRDDQSCISQIFDFLLHEILSFHASDIHIEARNDDALIRFRVDGILREFAIFEKDIYEALVFHVKFLACLNLAESRKTQDGSFELDFENERYDFRVSCLPLIYGESVVIRILKHDKEILDLYKLNLGNKNLEILKKILHRPNGMILLTGPTGSGKSTTLYACLNELKSIEKKIISAEDPIEYKIPLVQQILLNSKVGVEFNSVLRAILRQDPDIIMIGEIRDEESLDIALKASLTGHLLLSTLHTNDALSTIDRLLDMQAKSYLIASALSLVIAQRLVRKLCPWCKQKSKKHYIEFEGEFFEPKGCERCHHSGFFGRELIAECLEINEDLACAIRENQDKTILMELAKKYGFQTMFEQGLKKAKEGLTSIDELLRVVR</sequence>
<dbReference type="PANTHER" id="PTHR30258">
    <property type="entry name" value="TYPE II SECRETION SYSTEM PROTEIN GSPE-RELATED"/>
    <property type="match status" value="1"/>
</dbReference>
<dbReference type="Gene3D" id="3.40.50.300">
    <property type="entry name" value="P-loop containing nucleotide triphosphate hydrolases"/>
    <property type="match status" value="1"/>
</dbReference>
<evidence type="ECO:0000256" key="3">
    <source>
        <dbReference type="ARBA" id="ARBA00022840"/>
    </source>
</evidence>
<evidence type="ECO:0000313" key="6">
    <source>
        <dbReference type="Proteomes" id="UP000000646"/>
    </source>
</evidence>
<dbReference type="GO" id="GO:0005886">
    <property type="term" value="C:plasma membrane"/>
    <property type="evidence" value="ECO:0007669"/>
    <property type="project" value="TreeGrafter"/>
</dbReference>
<evidence type="ECO:0000256" key="1">
    <source>
        <dbReference type="ARBA" id="ARBA00006611"/>
    </source>
</evidence>
<name>A0A0H3P9Q0_CAMJJ</name>
<dbReference type="EMBL" id="CP000538">
    <property type="protein sequence ID" value="EAQ72539.2"/>
    <property type="molecule type" value="Genomic_DNA"/>
</dbReference>
<dbReference type="PANTHER" id="PTHR30258:SF2">
    <property type="entry name" value="COMG OPERON PROTEIN 1"/>
    <property type="match status" value="1"/>
</dbReference>
<accession>A0A0H3P9Q0</accession>
<evidence type="ECO:0000256" key="2">
    <source>
        <dbReference type="ARBA" id="ARBA00022741"/>
    </source>
</evidence>
<proteinExistence type="inferred from homology"/>
<dbReference type="HOGENOM" id="CLU_013446_2_2_7"/>
<dbReference type="eggNOG" id="COG2804">
    <property type="taxonomic scope" value="Bacteria"/>
</dbReference>
<keyword evidence="3" id="KW-0067">ATP-binding</keyword>
<dbReference type="InterPro" id="IPR003593">
    <property type="entry name" value="AAA+_ATPase"/>
</dbReference>
<feature type="domain" description="Bacterial type II secretion system protein E" evidence="4">
    <location>
        <begin position="349"/>
        <end position="363"/>
    </location>
</feature>
<keyword evidence="2" id="KW-0547">Nucleotide-binding</keyword>
<dbReference type="CDD" id="cd01129">
    <property type="entry name" value="PulE-GspE-like"/>
    <property type="match status" value="1"/>
</dbReference>
<dbReference type="KEGG" id="cjj:CJJ81176_1464"/>
<dbReference type="GO" id="GO:0016887">
    <property type="term" value="F:ATP hydrolysis activity"/>
    <property type="evidence" value="ECO:0007669"/>
    <property type="project" value="TreeGrafter"/>
</dbReference>
<dbReference type="Proteomes" id="UP000000646">
    <property type="component" value="Chromosome"/>
</dbReference>
<dbReference type="Gene3D" id="3.30.450.90">
    <property type="match status" value="1"/>
</dbReference>
<dbReference type="RefSeq" id="WP_011812800.1">
    <property type="nucleotide sequence ID" value="NC_008787.1"/>
</dbReference>
<gene>
    <name evidence="5" type="primary">ctsE</name>
    <name evidence="5" type="ordered locus">CJJ81176_1464</name>
</gene>
<dbReference type="GO" id="GO:0005524">
    <property type="term" value="F:ATP binding"/>
    <property type="evidence" value="ECO:0007669"/>
    <property type="project" value="UniProtKB-KW"/>
</dbReference>
<dbReference type="SUPFAM" id="SSF52540">
    <property type="entry name" value="P-loop containing nucleoside triphosphate hydrolases"/>
    <property type="match status" value="1"/>
</dbReference>
<dbReference type="Pfam" id="PF00437">
    <property type="entry name" value="T2SSE"/>
    <property type="match status" value="1"/>
</dbReference>
<comment type="similarity">
    <text evidence="1">Belongs to the GSP E family.</text>
</comment>
<organism evidence="5 6">
    <name type="scientific">Campylobacter jejuni subsp. jejuni serotype O:23/36 (strain 81-176)</name>
    <dbReference type="NCBI Taxonomy" id="354242"/>
    <lineage>
        <taxon>Bacteria</taxon>
        <taxon>Pseudomonadati</taxon>
        <taxon>Campylobacterota</taxon>
        <taxon>Epsilonproteobacteria</taxon>
        <taxon>Campylobacterales</taxon>
        <taxon>Campylobacteraceae</taxon>
        <taxon>Campylobacter</taxon>
    </lineage>
</organism>
<evidence type="ECO:0000313" key="5">
    <source>
        <dbReference type="EMBL" id="EAQ72539.2"/>
    </source>
</evidence>
<evidence type="ECO:0000259" key="4">
    <source>
        <dbReference type="PROSITE" id="PS00662"/>
    </source>
</evidence>
<dbReference type="InterPro" id="IPR027417">
    <property type="entry name" value="P-loop_NTPase"/>
</dbReference>
<dbReference type="PROSITE" id="PS00662">
    <property type="entry name" value="T2SP_E"/>
    <property type="match status" value="1"/>
</dbReference>
<dbReference type="AlphaFoldDB" id="A0A0H3P9Q0"/>
<protein>
    <submittedName>
        <fullName evidence="5">General secretory pathway protein E</fullName>
    </submittedName>
</protein>